<dbReference type="GO" id="GO:0005524">
    <property type="term" value="F:ATP binding"/>
    <property type="evidence" value="ECO:0007669"/>
    <property type="project" value="UniProtKB-KW"/>
</dbReference>
<evidence type="ECO:0000259" key="6">
    <source>
        <dbReference type="PROSITE" id="PS50132"/>
    </source>
</evidence>
<proteinExistence type="predicted"/>
<dbReference type="Proteomes" id="UP000023152">
    <property type="component" value="Unassembled WGS sequence"/>
</dbReference>
<dbReference type="EMBL" id="ASPP01020612">
    <property type="protein sequence ID" value="ETO13421.1"/>
    <property type="molecule type" value="Genomic_DNA"/>
</dbReference>
<evidence type="ECO:0000256" key="1">
    <source>
        <dbReference type="ARBA" id="ARBA00022527"/>
    </source>
</evidence>
<evidence type="ECO:0000313" key="8">
    <source>
        <dbReference type="Proteomes" id="UP000023152"/>
    </source>
</evidence>
<dbReference type="SUPFAM" id="SSF48097">
    <property type="entry name" value="Regulator of G-protein signaling, RGS"/>
    <property type="match status" value="1"/>
</dbReference>
<dbReference type="SMART" id="SM00315">
    <property type="entry name" value="RGS"/>
    <property type="match status" value="1"/>
</dbReference>
<dbReference type="AlphaFoldDB" id="X6MIG3"/>
<dbReference type="PROSITE" id="PS50132">
    <property type="entry name" value="RGS"/>
    <property type="match status" value="1"/>
</dbReference>
<evidence type="ECO:0000256" key="2">
    <source>
        <dbReference type="ARBA" id="ARBA00022679"/>
    </source>
</evidence>
<accession>X6MIG3</accession>
<comment type="caution">
    <text evidence="7">The sequence shown here is derived from an EMBL/GenBank/DDBJ whole genome shotgun (WGS) entry which is preliminary data.</text>
</comment>
<dbReference type="OMA" id="QNSAYME"/>
<keyword evidence="4" id="KW-0418">Kinase</keyword>
<keyword evidence="5" id="KW-0067">ATP-binding</keyword>
<dbReference type="Pfam" id="PF00615">
    <property type="entry name" value="RGS"/>
    <property type="match status" value="1"/>
</dbReference>
<organism evidence="7 8">
    <name type="scientific">Reticulomyxa filosa</name>
    <dbReference type="NCBI Taxonomy" id="46433"/>
    <lineage>
        <taxon>Eukaryota</taxon>
        <taxon>Sar</taxon>
        <taxon>Rhizaria</taxon>
        <taxon>Retaria</taxon>
        <taxon>Foraminifera</taxon>
        <taxon>Monothalamids</taxon>
        <taxon>Reticulomyxidae</taxon>
        <taxon>Reticulomyxa</taxon>
    </lineage>
</organism>
<evidence type="ECO:0000256" key="4">
    <source>
        <dbReference type="ARBA" id="ARBA00022777"/>
    </source>
</evidence>
<keyword evidence="8" id="KW-1185">Reference proteome</keyword>
<keyword evidence="3" id="KW-0547">Nucleotide-binding</keyword>
<reference evidence="7 8" key="1">
    <citation type="journal article" date="2013" name="Curr. Biol.">
        <title>The Genome of the Foraminiferan Reticulomyxa filosa.</title>
        <authorList>
            <person name="Glockner G."/>
            <person name="Hulsmann N."/>
            <person name="Schleicher M."/>
            <person name="Noegel A.A."/>
            <person name="Eichinger L."/>
            <person name="Gallinger C."/>
            <person name="Pawlowski J."/>
            <person name="Sierra R."/>
            <person name="Euteneuer U."/>
            <person name="Pillet L."/>
            <person name="Moustafa A."/>
            <person name="Platzer M."/>
            <person name="Groth M."/>
            <person name="Szafranski K."/>
            <person name="Schliwa M."/>
        </authorList>
    </citation>
    <scope>NUCLEOTIDE SEQUENCE [LARGE SCALE GENOMIC DNA]</scope>
</reference>
<dbReference type="PANTHER" id="PTHR24355:SF1">
    <property type="entry name" value="RIBOSOMAL PROTEIN S6 KINASE-RELATED PROTEIN"/>
    <property type="match status" value="1"/>
</dbReference>
<dbReference type="InterPro" id="IPR016137">
    <property type="entry name" value="RGS"/>
</dbReference>
<evidence type="ECO:0000256" key="3">
    <source>
        <dbReference type="ARBA" id="ARBA00022741"/>
    </source>
</evidence>
<sequence>MIKKSQKQATKSDSKDAVTTVAQNKEFLNRIILGKSHGNNTKLLEQLPKFSELEEFEKTLREQNQITFASVFHEPVGNYLIRTYLLSQHSIDKAIFLSDVELFKKLKNPSAQKSVAQKIFDQFCGAETSNHIPGLSVFEHAKNRNIPWYIEKRKNLAVNDHASEGAKNMQAASQKISLFAEGTNNIGVFGKPIQKIHEKIASQKIDETLFDEVSQQVTNDLLLDIFPRFQQSAYHRLYLRCKFLETKPVTIKHFDELRSLGHGAFGLVSTNKSFLTNLLFIFFTIKKQ</sequence>
<dbReference type="PANTHER" id="PTHR24355">
    <property type="entry name" value="G PROTEIN-COUPLED RECEPTOR KINASE/RIBOSOMAL PROTEIN S6 KINASE"/>
    <property type="match status" value="1"/>
</dbReference>
<protein>
    <recommendedName>
        <fullName evidence="6">RGS domain-containing protein</fullName>
    </recommendedName>
</protein>
<evidence type="ECO:0000256" key="5">
    <source>
        <dbReference type="ARBA" id="ARBA00022840"/>
    </source>
</evidence>
<dbReference type="InterPro" id="IPR044926">
    <property type="entry name" value="RGS_subdomain_2"/>
</dbReference>
<dbReference type="Gene3D" id="1.10.167.10">
    <property type="entry name" value="Regulator of G-protein Signalling 4, domain 2"/>
    <property type="match status" value="1"/>
</dbReference>
<keyword evidence="1" id="KW-0723">Serine/threonine-protein kinase</keyword>
<dbReference type="GO" id="GO:0004674">
    <property type="term" value="F:protein serine/threonine kinase activity"/>
    <property type="evidence" value="ECO:0007669"/>
    <property type="project" value="UniProtKB-KW"/>
</dbReference>
<evidence type="ECO:0000313" key="7">
    <source>
        <dbReference type="EMBL" id="ETO13421.1"/>
    </source>
</evidence>
<name>X6MIG3_RETFI</name>
<feature type="domain" description="RGS" evidence="6">
    <location>
        <begin position="67"/>
        <end position="239"/>
    </location>
</feature>
<keyword evidence="2" id="KW-0808">Transferase</keyword>
<gene>
    <name evidence="7" type="ORF">RFI_23956</name>
</gene>
<dbReference type="InterPro" id="IPR036305">
    <property type="entry name" value="RGS_sf"/>
</dbReference>